<dbReference type="GO" id="GO:0005737">
    <property type="term" value="C:cytoplasm"/>
    <property type="evidence" value="ECO:0007669"/>
    <property type="project" value="UniProtKB-SubCell"/>
</dbReference>
<comment type="caution">
    <text evidence="13">The sequence shown here is derived from an EMBL/GenBank/DDBJ whole genome shotgun (WGS) entry which is preliminary data.</text>
</comment>
<dbReference type="RefSeq" id="WP_184033756.1">
    <property type="nucleotide sequence ID" value="NZ_JACHHY010000001.1"/>
</dbReference>
<dbReference type="PANTHER" id="PTHR42701:SF1">
    <property type="entry name" value="IMIDAZOLE GLYCEROL PHOSPHATE SYNTHASE SUBUNIT HISH"/>
    <property type="match status" value="1"/>
</dbReference>
<dbReference type="UniPathway" id="UPA00031">
    <property type="reaction ID" value="UER00010"/>
</dbReference>
<dbReference type="InterPro" id="IPR029062">
    <property type="entry name" value="Class_I_gatase-like"/>
</dbReference>
<evidence type="ECO:0000313" key="14">
    <source>
        <dbReference type="Proteomes" id="UP000575898"/>
    </source>
</evidence>
<keyword evidence="6 10" id="KW-0368">Histidine biosynthesis</keyword>
<evidence type="ECO:0000256" key="1">
    <source>
        <dbReference type="ARBA" id="ARBA00005091"/>
    </source>
</evidence>
<dbReference type="SUPFAM" id="SSF52317">
    <property type="entry name" value="Class I glutamine amidotransferase-like"/>
    <property type="match status" value="1"/>
</dbReference>
<feature type="domain" description="Glutamine amidotransferase" evidence="12">
    <location>
        <begin position="40"/>
        <end position="201"/>
    </location>
</feature>
<reference evidence="13 14" key="1">
    <citation type="submission" date="2020-08" db="EMBL/GenBank/DDBJ databases">
        <title>Genomic Encyclopedia of Type Strains, Phase IV (KMG-IV): sequencing the most valuable type-strain genomes for metagenomic binning, comparative biology and taxonomic classification.</title>
        <authorList>
            <person name="Goeker M."/>
        </authorList>
    </citation>
    <scope>NUCLEOTIDE SEQUENCE [LARGE SCALE GENOMIC DNA]</scope>
    <source>
        <strain evidence="13 14">DSM 27165</strain>
    </source>
</reference>
<evidence type="ECO:0000256" key="2">
    <source>
        <dbReference type="ARBA" id="ARBA00011152"/>
    </source>
</evidence>
<comment type="subcellular location">
    <subcellularLocation>
        <location evidence="10">Cytoplasm</location>
    </subcellularLocation>
</comment>
<dbReference type="PIRSF" id="PIRSF000495">
    <property type="entry name" value="Amidotransf_hisH"/>
    <property type="match status" value="1"/>
</dbReference>
<organism evidence="13 14">
    <name type="scientific">Chitinivorax tropicus</name>
    <dbReference type="NCBI Taxonomy" id="714531"/>
    <lineage>
        <taxon>Bacteria</taxon>
        <taxon>Pseudomonadati</taxon>
        <taxon>Pseudomonadota</taxon>
        <taxon>Betaproteobacteria</taxon>
        <taxon>Chitinivorax</taxon>
    </lineage>
</organism>
<comment type="function">
    <text evidence="10">IGPS catalyzes the conversion of PRFAR and glutamine to IGP, AICAR and glutamate. The HisH subunit catalyzes the hydrolysis of glutamine to glutamate and ammonia as part of the synthesis of IGP and AICAR. The resulting ammonia molecule is channeled to the active site of HisF.</text>
</comment>
<evidence type="ECO:0000256" key="5">
    <source>
        <dbReference type="ARBA" id="ARBA00022962"/>
    </source>
</evidence>
<keyword evidence="10" id="KW-0963">Cytoplasm</keyword>
<keyword evidence="14" id="KW-1185">Reference proteome</keyword>
<comment type="subunit">
    <text evidence="2 10">Heterodimer of HisH and HisF.</text>
</comment>
<dbReference type="Gene3D" id="3.40.50.880">
    <property type="match status" value="1"/>
</dbReference>
<evidence type="ECO:0000256" key="6">
    <source>
        <dbReference type="ARBA" id="ARBA00023102"/>
    </source>
</evidence>
<evidence type="ECO:0000256" key="7">
    <source>
        <dbReference type="ARBA" id="ARBA00023239"/>
    </source>
</evidence>
<evidence type="ECO:0000256" key="9">
    <source>
        <dbReference type="ARBA" id="ARBA00049534"/>
    </source>
</evidence>
<protein>
    <recommendedName>
        <fullName evidence="10">Imidazole glycerol phosphate synthase subunit HisH</fullName>
        <ecNumber evidence="10">4.3.2.10</ecNumber>
    </recommendedName>
    <alternativeName>
        <fullName evidence="10">IGP synthase glutaminase subunit</fullName>
        <ecNumber evidence="10">3.5.1.2</ecNumber>
    </alternativeName>
    <alternativeName>
        <fullName evidence="10">IGP synthase subunit HisH</fullName>
    </alternativeName>
    <alternativeName>
        <fullName evidence="10">ImGP synthase subunit HisH</fullName>
        <shortName evidence="10">IGPS subunit HisH</shortName>
    </alternativeName>
</protein>
<dbReference type="PROSITE" id="PS51273">
    <property type="entry name" value="GATASE_TYPE_1"/>
    <property type="match status" value="1"/>
</dbReference>
<evidence type="ECO:0000256" key="3">
    <source>
        <dbReference type="ARBA" id="ARBA00022605"/>
    </source>
</evidence>
<comment type="catalytic activity">
    <reaction evidence="9 10">
        <text>L-glutamine + H2O = L-glutamate + NH4(+)</text>
        <dbReference type="Rhea" id="RHEA:15889"/>
        <dbReference type="ChEBI" id="CHEBI:15377"/>
        <dbReference type="ChEBI" id="CHEBI:28938"/>
        <dbReference type="ChEBI" id="CHEBI:29985"/>
        <dbReference type="ChEBI" id="CHEBI:58359"/>
        <dbReference type="EC" id="3.5.1.2"/>
    </reaction>
</comment>
<dbReference type="HAMAP" id="MF_00278">
    <property type="entry name" value="HisH"/>
    <property type="match status" value="1"/>
</dbReference>
<keyword evidence="5 10" id="KW-0315">Glutamine amidotransferase</keyword>
<proteinExistence type="inferred from homology"/>
<dbReference type="EC" id="4.3.2.10" evidence="10"/>
<evidence type="ECO:0000256" key="10">
    <source>
        <dbReference type="HAMAP-Rule" id="MF_00278"/>
    </source>
</evidence>
<dbReference type="GO" id="GO:0000105">
    <property type="term" value="P:L-histidine biosynthetic process"/>
    <property type="evidence" value="ECO:0007669"/>
    <property type="project" value="UniProtKB-UniRule"/>
</dbReference>
<dbReference type="Proteomes" id="UP000575898">
    <property type="component" value="Unassembled WGS sequence"/>
</dbReference>
<evidence type="ECO:0000256" key="11">
    <source>
        <dbReference type="PIRSR" id="PIRSR000495-1"/>
    </source>
</evidence>
<dbReference type="Pfam" id="PF00117">
    <property type="entry name" value="GATase"/>
    <property type="match status" value="1"/>
</dbReference>
<feature type="active site" evidence="10 11">
    <location>
        <position position="188"/>
    </location>
</feature>
<sequence>MSVRVGIADYGVGNMASVSNAVMVAGGLADIVTDPTRLLDYDRLILPGVGAFADAVKRLRSSGMATALDAYRRTGRPILGICLGMQLMCKDSTEDGLHTGLGWFDAHVRRFPAIPDQKVPHIGWNDLAFSREHPVLSQVPAQADAYFVHSYRVEPISQHDVLAWCDYGGPFAAMIARDNLVGIQFHPEKSQRIGLTILKNFIAWNAALMATTELEMATC</sequence>
<evidence type="ECO:0000259" key="12">
    <source>
        <dbReference type="Pfam" id="PF00117"/>
    </source>
</evidence>
<feature type="active site" description="Nucleophile" evidence="10 11">
    <location>
        <position position="82"/>
    </location>
</feature>
<keyword evidence="4 10" id="KW-0378">Hydrolase</keyword>
<comment type="catalytic activity">
    <reaction evidence="8 10">
        <text>5-[(5-phospho-1-deoxy-D-ribulos-1-ylimino)methylamino]-1-(5-phospho-beta-D-ribosyl)imidazole-4-carboxamide + L-glutamine = D-erythro-1-(imidazol-4-yl)glycerol 3-phosphate + 5-amino-1-(5-phospho-beta-D-ribosyl)imidazole-4-carboxamide + L-glutamate + H(+)</text>
        <dbReference type="Rhea" id="RHEA:24793"/>
        <dbReference type="ChEBI" id="CHEBI:15378"/>
        <dbReference type="ChEBI" id="CHEBI:29985"/>
        <dbReference type="ChEBI" id="CHEBI:58278"/>
        <dbReference type="ChEBI" id="CHEBI:58359"/>
        <dbReference type="ChEBI" id="CHEBI:58475"/>
        <dbReference type="ChEBI" id="CHEBI:58525"/>
        <dbReference type="EC" id="4.3.2.10"/>
    </reaction>
</comment>
<name>A0A840MJK7_9PROT</name>
<dbReference type="EMBL" id="JACHHY010000001">
    <property type="protein sequence ID" value="MBB5016872.1"/>
    <property type="molecule type" value="Genomic_DNA"/>
</dbReference>
<feature type="active site" evidence="10 11">
    <location>
        <position position="186"/>
    </location>
</feature>
<dbReference type="NCBIfam" id="TIGR01855">
    <property type="entry name" value="IMP_synth_hisH"/>
    <property type="match status" value="1"/>
</dbReference>
<evidence type="ECO:0000313" key="13">
    <source>
        <dbReference type="EMBL" id="MBB5016872.1"/>
    </source>
</evidence>
<dbReference type="InterPro" id="IPR010139">
    <property type="entry name" value="Imidazole-glycPsynth_HisH"/>
</dbReference>
<comment type="pathway">
    <text evidence="1 10">Amino-acid biosynthesis; L-histidine biosynthesis; L-histidine from 5-phospho-alpha-D-ribose 1-diphosphate: step 5/9.</text>
</comment>
<dbReference type="GO" id="GO:0000107">
    <property type="term" value="F:imidazoleglycerol-phosphate synthase activity"/>
    <property type="evidence" value="ECO:0007669"/>
    <property type="project" value="UniProtKB-UniRule"/>
</dbReference>
<keyword evidence="3 10" id="KW-0028">Amino-acid biosynthesis</keyword>
<accession>A0A840MJK7</accession>
<keyword evidence="13" id="KW-0808">Transferase</keyword>
<evidence type="ECO:0000256" key="8">
    <source>
        <dbReference type="ARBA" id="ARBA00047838"/>
    </source>
</evidence>
<dbReference type="GO" id="GO:0004359">
    <property type="term" value="F:glutaminase activity"/>
    <property type="evidence" value="ECO:0007669"/>
    <property type="project" value="UniProtKB-EC"/>
</dbReference>
<dbReference type="GO" id="GO:0016829">
    <property type="term" value="F:lyase activity"/>
    <property type="evidence" value="ECO:0007669"/>
    <property type="project" value="UniProtKB-KW"/>
</dbReference>
<dbReference type="PANTHER" id="PTHR42701">
    <property type="entry name" value="IMIDAZOLE GLYCEROL PHOSPHATE SYNTHASE SUBUNIT HISH"/>
    <property type="match status" value="1"/>
</dbReference>
<dbReference type="InterPro" id="IPR017926">
    <property type="entry name" value="GATASE"/>
</dbReference>
<dbReference type="EC" id="3.5.1.2" evidence="10"/>
<gene>
    <name evidence="10" type="primary">hisH</name>
    <name evidence="13" type="ORF">HNQ59_000134</name>
</gene>
<keyword evidence="13" id="KW-0328">Glycosyltransferase</keyword>
<keyword evidence="7 10" id="KW-0456">Lyase</keyword>
<dbReference type="AlphaFoldDB" id="A0A840MJK7"/>
<evidence type="ECO:0000256" key="4">
    <source>
        <dbReference type="ARBA" id="ARBA00022801"/>
    </source>
</evidence>
<dbReference type="CDD" id="cd01748">
    <property type="entry name" value="GATase1_IGP_Synthase"/>
    <property type="match status" value="1"/>
</dbReference>